<evidence type="ECO:0000313" key="2">
    <source>
        <dbReference type="RefSeq" id="XP_056862987.1"/>
    </source>
</evidence>
<reference evidence="2" key="2">
    <citation type="submission" date="2025-08" db="UniProtKB">
        <authorList>
            <consortium name="RefSeq"/>
        </authorList>
    </citation>
    <scope>IDENTIFICATION</scope>
    <source>
        <tissue evidence="2">Leaf</tissue>
    </source>
</reference>
<dbReference type="KEGG" id="rsz:108833444"/>
<accession>A0A9W3DGV9</accession>
<organism evidence="1 2">
    <name type="scientific">Raphanus sativus</name>
    <name type="common">Radish</name>
    <name type="synonym">Raphanus raphanistrum var. sativus</name>
    <dbReference type="NCBI Taxonomy" id="3726"/>
    <lineage>
        <taxon>Eukaryota</taxon>
        <taxon>Viridiplantae</taxon>
        <taxon>Streptophyta</taxon>
        <taxon>Embryophyta</taxon>
        <taxon>Tracheophyta</taxon>
        <taxon>Spermatophyta</taxon>
        <taxon>Magnoliopsida</taxon>
        <taxon>eudicotyledons</taxon>
        <taxon>Gunneridae</taxon>
        <taxon>Pentapetalae</taxon>
        <taxon>rosids</taxon>
        <taxon>malvids</taxon>
        <taxon>Brassicales</taxon>
        <taxon>Brassicaceae</taxon>
        <taxon>Brassiceae</taxon>
        <taxon>Raphanus</taxon>
    </lineage>
</organism>
<name>A0A9W3DGV9_RAPSA</name>
<evidence type="ECO:0000313" key="1">
    <source>
        <dbReference type="Proteomes" id="UP000504610"/>
    </source>
</evidence>
<sequence>MVILIIRNIYHVFLSRVCSGTPGGLPSLFLLLTYGFVYYRVIIVCSCFDLKVYPSDVMGSSVPGPIVLLVDCPTESLDNCYQLSLCWTPKKNMEFPILKACSRIADDEEELAKYPLTTESTMKMTGILVLVQMMKMRSNSFLRNYCVLQTKP</sequence>
<gene>
    <name evidence="2" type="primary">LOC108833444</name>
</gene>
<dbReference type="RefSeq" id="XP_056862987.1">
    <property type="nucleotide sequence ID" value="XM_057007007.1"/>
</dbReference>
<dbReference type="Proteomes" id="UP000504610">
    <property type="component" value="Chromosome 4"/>
</dbReference>
<dbReference type="AlphaFoldDB" id="A0A9W3DGV9"/>
<protein>
    <submittedName>
        <fullName evidence="2">Uncharacterized protein LOC108833444</fullName>
    </submittedName>
</protein>
<dbReference type="GeneID" id="108833444"/>
<proteinExistence type="predicted"/>
<reference evidence="1" key="1">
    <citation type="journal article" date="2019" name="Database">
        <title>The radish genome database (RadishGD): an integrated information resource for radish genomics.</title>
        <authorList>
            <person name="Yu H.J."/>
            <person name="Baek S."/>
            <person name="Lee Y.J."/>
            <person name="Cho A."/>
            <person name="Mun J.H."/>
        </authorList>
    </citation>
    <scope>NUCLEOTIDE SEQUENCE [LARGE SCALE GENOMIC DNA]</scope>
    <source>
        <strain evidence="1">cv. WK10039</strain>
    </source>
</reference>
<keyword evidence="1" id="KW-1185">Reference proteome</keyword>
<dbReference type="OrthoDB" id="1752090at2759"/>